<sequence length="126" mass="14667">MKKKAFTYIEVMIAITIFLIMSIFVIRLNIAANKKINMQVDRQNMMMEAQKLLEKFKTTTTGIGIYVDDNYLHNKYEKIDGYNVIVQVKNLNNQGLPELLEVTVRIRKDIADKNNEVVLTSHFLKN</sequence>
<accession>A0A161Y5B6</accession>
<dbReference type="InterPro" id="IPR012902">
    <property type="entry name" value="N_methyl_site"/>
</dbReference>
<organism evidence="2 3">
    <name type="scientific">Clostridium magnum DSM 2767</name>
    <dbReference type="NCBI Taxonomy" id="1121326"/>
    <lineage>
        <taxon>Bacteria</taxon>
        <taxon>Bacillati</taxon>
        <taxon>Bacillota</taxon>
        <taxon>Clostridia</taxon>
        <taxon>Eubacteriales</taxon>
        <taxon>Clostridiaceae</taxon>
        <taxon>Clostridium</taxon>
    </lineage>
</organism>
<gene>
    <name evidence="2" type="ORF">CLMAG_04130</name>
</gene>
<dbReference type="EMBL" id="LWAE01000001">
    <property type="protein sequence ID" value="KZL93389.1"/>
    <property type="molecule type" value="Genomic_DNA"/>
</dbReference>
<name>A0A161Y5B6_9CLOT</name>
<evidence type="ECO:0000256" key="1">
    <source>
        <dbReference type="SAM" id="Phobius"/>
    </source>
</evidence>
<keyword evidence="3" id="KW-1185">Reference proteome</keyword>
<dbReference type="Proteomes" id="UP000076603">
    <property type="component" value="Unassembled WGS sequence"/>
</dbReference>
<evidence type="ECO:0000313" key="3">
    <source>
        <dbReference type="Proteomes" id="UP000076603"/>
    </source>
</evidence>
<dbReference type="PATRIC" id="fig|1121326.3.peg.390"/>
<comment type="caution">
    <text evidence="2">The sequence shown here is derived from an EMBL/GenBank/DDBJ whole genome shotgun (WGS) entry which is preliminary data.</text>
</comment>
<dbReference type="AlphaFoldDB" id="A0A161Y5B6"/>
<dbReference type="NCBIfam" id="TIGR02532">
    <property type="entry name" value="IV_pilin_GFxxxE"/>
    <property type="match status" value="1"/>
</dbReference>
<keyword evidence="1" id="KW-0812">Transmembrane</keyword>
<dbReference type="OrthoDB" id="1923269at2"/>
<reference evidence="2 3" key="1">
    <citation type="submission" date="2016-04" db="EMBL/GenBank/DDBJ databases">
        <title>Genome sequence of Clostridium magnum DSM 2767.</title>
        <authorList>
            <person name="Poehlein A."/>
            <person name="Uhlig R."/>
            <person name="Fischer R."/>
            <person name="Bahl H."/>
            <person name="Daniel R."/>
        </authorList>
    </citation>
    <scope>NUCLEOTIDE SEQUENCE [LARGE SCALE GENOMIC DNA]</scope>
    <source>
        <strain evidence="2 3">DSM 2767</strain>
    </source>
</reference>
<dbReference type="STRING" id="1121326.CLMAG_04130"/>
<evidence type="ECO:0000313" key="2">
    <source>
        <dbReference type="EMBL" id="KZL93389.1"/>
    </source>
</evidence>
<proteinExistence type="predicted"/>
<feature type="transmembrane region" description="Helical" evidence="1">
    <location>
        <begin position="6"/>
        <end position="28"/>
    </location>
</feature>
<keyword evidence="1" id="KW-1133">Transmembrane helix</keyword>
<dbReference type="RefSeq" id="WP_066617241.1">
    <property type="nucleotide sequence ID" value="NZ_FQXL01000015.1"/>
</dbReference>
<protein>
    <submittedName>
        <fullName evidence="2">Uncharacterized protein</fullName>
    </submittedName>
</protein>
<keyword evidence="1" id="KW-0472">Membrane</keyword>